<dbReference type="OrthoDB" id="9776488at2"/>
<evidence type="ECO:0000256" key="2">
    <source>
        <dbReference type="ARBA" id="ARBA00011899"/>
    </source>
</evidence>
<feature type="binding site" evidence="11">
    <location>
        <begin position="210"/>
        <end position="211"/>
    </location>
    <ligand>
        <name>substrate</name>
    </ligand>
</feature>
<dbReference type="CDD" id="cd00854">
    <property type="entry name" value="NagA"/>
    <property type="match status" value="1"/>
</dbReference>
<dbReference type="PATRIC" id="fig|471514.4.peg.2214"/>
<dbReference type="EMBL" id="LJCO01000058">
    <property type="protein sequence ID" value="KPV43086.1"/>
    <property type="molecule type" value="Genomic_DNA"/>
</dbReference>
<dbReference type="PIRSF" id="PIRSF038994">
    <property type="entry name" value="NagA"/>
    <property type="match status" value="1"/>
</dbReference>
<dbReference type="Proteomes" id="UP000050482">
    <property type="component" value="Unassembled WGS sequence"/>
</dbReference>
<dbReference type="EC" id="3.5.1.25" evidence="2"/>
<feature type="binding site" evidence="11">
    <location>
        <position position="242"/>
    </location>
    <ligand>
        <name>substrate</name>
    </ligand>
</feature>
<evidence type="ECO:0000313" key="15">
    <source>
        <dbReference type="Proteomes" id="UP000050482"/>
    </source>
</evidence>
<evidence type="ECO:0000256" key="7">
    <source>
        <dbReference type="ARBA" id="ARBA00047647"/>
    </source>
</evidence>
<comment type="caution">
    <text evidence="14">The sequence shown here is derived from an EMBL/GenBank/DDBJ whole genome shotgun (WGS) entry which is preliminary data.</text>
</comment>
<evidence type="ECO:0000256" key="1">
    <source>
        <dbReference type="ARBA" id="ARBA00010716"/>
    </source>
</evidence>
<dbReference type="PANTHER" id="PTHR11113:SF14">
    <property type="entry name" value="N-ACETYLGLUCOSAMINE-6-PHOSPHATE DEACETYLASE"/>
    <property type="match status" value="1"/>
</dbReference>
<dbReference type="InterPro" id="IPR003764">
    <property type="entry name" value="GlcNAc_6-P_deAcase"/>
</dbReference>
<dbReference type="GO" id="GO:0006046">
    <property type="term" value="P:N-acetylglucosamine catabolic process"/>
    <property type="evidence" value="ECO:0007669"/>
    <property type="project" value="TreeGrafter"/>
</dbReference>
<feature type="binding site" evidence="12">
    <location>
        <position position="186"/>
    </location>
    <ligand>
        <name>Zn(2+)</name>
        <dbReference type="ChEBI" id="CHEBI:29105"/>
    </ligand>
</feature>
<reference evidence="14 15" key="1">
    <citation type="submission" date="2015-09" db="EMBL/GenBank/DDBJ databases">
        <title>Draft genome sequence of Alicyclobacillus ferrooxydans DSM 22381.</title>
        <authorList>
            <person name="Hemp J."/>
        </authorList>
    </citation>
    <scope>NUCLEOTIDE SEQUENCE [LARGE SCALE GENOMIC DNA]</scope>
    <source>
        <strain evidence="14 15">TC-34</strain>
    </source>
</reference>
<proteinExistence type="inferred from homology"/>
<feature type="binding site" evidence="11">
    <location>
        <position position="133"/>
    </location>
    <ligand>
        <name>substrate</name>
    </ligand>
</feature>
<evidence type="ECO:0000256" key="4">
    <source>
        <dbReference type="ARBA" id="ARBA00022723"/>
    </source>
</evidence>
<dbReference type="NCBIfam" id="TIGR00221">
    <property type="entry name" value="nagA"/>
    <property type="match status" value="1"/>
</dbReference>
<evidence type="ECO:0000256" key="10">
    <source>
        <dbReference type="PIRSR" id="PIRSR038994-1"/>
    </source>
</evidence>
<feature type="binding site" evidence="12">
    <location>
        <position position="122"/>
    </location>
    <ligand>
        <name>Zn(2+)</name>
        <dbReference type="ChEBI" id="CHEBI:29105"/>
    </ligand>
</feature>
<sequence>MQRFEGNRVGPDGSIQTIVLEVNDGQIQSVKTYDQVDETLPFIVPGFIDVHVHGGGGADTMDATNAAFSTIAQSHAKTGTTSLLLTTVTESVDAIDKVVTLAQEFIAAGAEVGAGVIGVHLEGPFIHPEKRGAQRQDMIIDPDPVLASRWFDSGVVKMITMAPERPHALEVARLAMEQGIVVAAGHTKVGSEGLYAAGKCGFSHITHLCNAMDPFLHRNVGPVGHIIEDEGYTGDMICDGIHLSAAMVKALVRSIGTHRLMLITDAMRAANFRDGKYDLGGLQVSVENGECRLEDGTLAGSVLTMARAYKMVQKLAGITAREAEQMASTNPARKIGLDKKGRIKVGYDADLAFLDNAGDVIRTVVGGKIVFEKSIQAKS</sequence>
<evidence type="ECO:0000313" key="14">
    <source>
        <dbReference type="EMBL" id="KPV43086.1"/>
    </source>
</evidence>
<dbReference type="InterPro" id="IPR011059">
    <property type="entry name" value="Metal-dep_hydrolase_composite"/>
</dbReference>
<protein>
    <recommendedName>
        <fullName evidence="3">N-acetylglucosamine-6-phosphate deacetylase</fullName>
        <ecNumber evidence="2">3.5.1.25</ecNumber>
    </recommendedName>
</protein>
<dbReference type="Gene3D" id="3.20.20.140">
    <property type="entry name" value="Metal-dependent hydrolases"/>
    <property type="match status" value="1"/>
</dbReference>
<organism evidence="14 15">
    <name type="scientific">Alicyclobacillus ferrooxydans</name>
    <dbReference type="NCBI Taxonomy" id="471514"/>
    <lineage>
        <taxon>Bacteria</taxon>
        <taxon>Bacillati</taxon>
        <taxon>Bacillota</taxon>
        <taxon>Bacilli</taxon>
        <taxon>Bacillales</taxon>
        <taxon>Alicyclobacillaceae</taxon>
        <taxon>Alicyclobacillus</taxon>
    </lineage>
</organism>
<dbReference type="AlphaFoldDB" id="A0A0P9EJF0"/>
<keyword evidence="15" id="KW-1185">Reference proteome</keyword>
<dbReference type="InterPro" id="IPR006680">
    <property type="entry name" value="Amidohydro-rel"/>
</dbReference>
<comment type="catalytic activity">
    <reaction evidence="7">
        <text>N-acetyl-D-glucosamine 6-phosphate + H2O = D-glucosamine 6-phosphate + acetate</text>
        <dbReference type="Rhea" id="RHEA:22936"/>
        <dbReference type="ChEBI" id="CHEBI:15377"/>
        <dbReference type="ChEBI" id="CHEBI:30089"/>
        <dbReference type="ChEBI" id="CHEBI:57513"/>
        <dbReference type="ChEBI" id="CHEBI:58725"/>
        <dbReference type="EC" id="3.5.1.25"/>
    </reaction>
</comment>
<evidence type="ECO:0000256" key="11">
    <source>
        <dbReference type="PIRSR" id="PIRSR038994-2"/>
    </source>
</evidence>
<dbReference type="PANTHER" id="PTHR11113">
    <property type="entry name" value="N-ACETYLGLUCOSAMINE-6-PHOSPHATE DEACETYLASE"/>
    <property type="match status" value="1"/>
</dbReference>
<accession>A0A0P9EJF0</accession>
<name>A0A0P9EJF0_9BACL</name>
<evidence type="ECO:0000256" key="6">
    <source>
        <dbReference type="ARBA" id="ARBA00023277"/>
    </source>
</evidence>
<keyword evidence="5 9" id="KW-0378">Hydrolase</keyword>
<dbReference type="FunFam" id="3.20.20.140:FF:000004">
    <property type="entry name" value="N-acetylglucosamine-6-phosphate deacetylase"/>
    <property type="match status" value="1"/>
</dbReference>
<feature type="domain" description="Amidohydrolase-related" evidence="13">
    <location>
        <begin position="42"/>
        <end position="370"/>
    </location>
</feature>
<feature type="binding site" evidence="11">
    <location>
        <begin position="298"/>
        <end position="300"/>
    </location>
    <ligand>
        <name>substrate</name>
    </ligand>
</feature>
<dbReference type="STRING" id="471514.AN477_14220"/>
<keyword evidence="6 9" id="KW-0119">Carbohydrate metabolism</keyword>
<feature type="active site" description="Proton donor/acceptor" evidence="10">
    <location>
        <position position="265"/>
    </location>
</feature>
<dbReference type="InterPro" id="IPR032466">
    <property type="entry name" value="Metal_Hydrolase"/>
</dbReference>
<evidence type="ECO:0000256" key="3">
    <source>
        <dbReference type="ARBA" id="ARBA00018029"/>
    </source>
</evidence>
<evidence type="ECO:0000256" key="12">
    <source>
        <dbReference type="PIRSR" id="PIRSR038994-3"/>
    </source>
</evidence>
<evidence type="ECO:0000256" key="5">
    <source>
        <dbReference type="ARBA" id="ARBA00022801"/>
    </source>
</evidence>
<dbReference type="GO" id="GO:0008448">
    <property type="term" value="F:N-acetylglucosamine-6-phosphate deacetylase activity"/>
    <property type="evidence" value="ECO:0007669"/>
    <property type="project" value="UniProtKB-EC"/>
</dbReference>
<comment type="cofactor">
    <cofactor evidence="12">
        <name>a divalent metal cation</name>
        <dbReference type="ChEBI" id="CHEBI:60240"/>
    </cofactor>
    <text evidence="12">Binds 1 divalent metal cation per subunit.</text>
</comment>
<evidence type="ECO:0000256" key="9">
    <source>
        <dbReference type="PIRNR" id="PIRNR038994"/>
    </source>
</evidence>
<gene>
    <name evidence="14" type="ORF">AN477_14220</name>
</gene>
<dbReference type="Pfam" id="PF01979">
    <property type="entry name" value="Amidohydro_1"/>
    <property type="match status" value="1"/>
</dbReference>
<dbReference type="SUPFAM" id="SSF51338">
    <property type="entry name" value="Composite domain of metallo-dependent hydrolases"/>
    <property type="match status" value="1"/>
</dbReference>
<dbReference type="Gene3D" id="2.30.40.10">
    <property type="entry name" value="Urease, subunit C, domain 1"/>
    <property type="match status" value="1"/>
</dbReference>
<dbReference type="RefSeq" id="WP_054969826.1">
    <property type="nucleotide sequence ID" value="NZ_LJCO01000058.1"/>
</dbReference>
<feature type="binding site" evidence="11">
    <location>
        <position position="218"/>
    </location>
    <ligand>
        <name>substrate</name>
    </ligand>
</feature>
<evidence type="ECO:0000256" key="8">
    <source>
        <dbReference type="ARBA" id="ARBA00060590"/>
    </source>
</evidence>
<comment type="similarity">
    <text evidence="1 9">Belongs to the metallo-dependent hydrolases superfamily. NagA family.</text>
</comment>
<dbReference type="GO" id="GO:0046872">
    <property type="term" value="F:metal ion binding"/>
    <property type="evidence" value="ECO:0007669"/>
    <property type="project" value="UniProtKB-KW"/>
</dbReference>
<comment type="pathway">
    <text evidence="8">Amino-sugar metabolism; N-acetylneuraminate degradation; D-fructose 6-phosphate from N-acetylneuraminate: step 4/5.</text>
</comment>
<feature type="binding site" evidence="12">
    <location>
        <position position="207"/>
    </location>
    <ligand>
        <name>Zn(2+)</name>
        <dbReference type="ChEBI" id="CHEBI:29105"/>
    </ligand>
</feature>
<keyword evidence="4 12" id="KW-0479">Metal-binding</keyword>
<evidence type="ECO:0000259" key="13">
    <source>
        <dbReference type="Pfam" id="PF01979"/>
    </source>
</evidence>
<dbReference type="SUPFAM" id="SSF51556">
    <property type="entry name" value="Metallo-dependent hydrolases"/>
    <property type="match status" value="1"/>
</dbReference>